<dbReference type="SUPFAM" id="SSF55729">
    <property type="entry name" value="Acyl-CoA N-acyltransferases (Nat)"/>
    <property type="match status" value="1"/>
</dbReference>
<dbReference type="Proteomes" id="UP000294980">
    <property type="component" value="Unassembled WGS sequence"/>
</dbReference>
<dbReference type="Pfam" id="PF13444">
    <property type="entry name" value="Acetyltransf_5"/>
    <property type="match status" value="1"/>
</dbReference>
<name>A0A4R2KTC6_9GAMM</name>
<protein>
    <submittedName>
        <fullName evidence="1">N-acyl amino acid synthase of PEP-CTERM/exosortase system</fullName>
    </submittedName>
</protein>
<reference evidence="1 2" key="1">
    <citation type="submission" date="2019-03" db="EMBL/GenBank/DDBJ databases">
        <title>Genomic Encyclopedia of Type Strains, Phase IV (KMG-IV): sequencing the most valuable type-strain genomes for metagenomic binning, comparative biology and taxonomic classification.</title>
        <authorList>
            <person name="Goeker M."/>
        </authorList>
    </citation>
    <scope>NUCLEOTIDE SEQUENCE [LARGE SCALE GENOMIC DNA]</scope>
    <source>
        <strain evidence="1 2">DSM 23344</strain>
    </source>
</reference>
<evidence type="ECO:0000313" key="2">
    <source>
        <dbReference type="Proteomes" id="UP000294980"/>
    </source>
</evidence>
<dbReference type="InterPro" id="IPR016181">
    <property type="entry name" value="Acyl_CoA_acyltransferase"/>
</dbReference>
<organism evidence="1 2">
    <name type="scientific">Chromatocurvus halotolerans</name>
    <dbReference type="NCBI Taxonomy" id="1132028"/>
    <lineage>
        <taxon>Bacteria</taxon>
        <taxon>Pseudomonadati</taxon>
        <taxon>Pseudomonadota</taxon>
        <taxon>Gammaproteobacteria</taxon>
        <taxon>Cellvibrionales</taxon>
        <taxon>Halieaceae</taxon>
        <taxon>Chromatocurvus</taxon>
    </lineage>
</organism>
<comment type="caution">
    <text evidence="1">The sequence shown here is derived from an EMBL/GenBank/DDBJ whole genome shotgun (WGS) entry which is preliminary data.</text>
</comment>
<evidence type="ECO:0000313" key="1">
    <source>
        <dbReference type="EMBL" id="TCO74336.1"/>
    </source>
</evidence>
<dbReference type="AlphaFoldDB" id="A0A4R2KTC6"/>
<accession>A0A4R2KTC6</accession>
<keyword evidence="2" id="KW-1185">Reference proteome</keyword>
<dbReference type="InterPro" id="IPR022484">
    <property type="entry name" value="PEP-CTERM/exosrtase_acylTfrase"/>
</dbReference>
<sequence>MGSETESAGTSSLFMEFARYFELSLALTPAEKEAVYAVRYRVYCEEFGYEPIEAFLDRQETDEFDNQSAHCLVTHKETGRPAGCVRLVFVEGDNRLPMELHSGGAIDADFMRRFDQTRGEICEISRLAVDGAFRRRRGEDASQFGAHDSFLFNDEERRTFPLIAVALFLASAAVADIQSRPNLFAIMEPFLPKILGRIGVQFQRVGEDFQFRGVRAPYYANINDLVRDIPDDLRLCYDAVKAQFIDVLYPGESMTRQTAEAGSRGVSATQGAVSRVA</sequence>
<gene>
    <name evidence="1" type="ORF">EV688_11449</name>
</gene>
<dbReference type="RefSeq" id="WP_117319059.1">
    <property type="nucleotide sequence ID" value="NZ_QQSW01000018.1"/>
</dbReference>
<dbReference type="OrthoDB" id="582214at2"/>
<dbReference type="NCBIfam" id="TIGR03694">
    <property type="entry name" value="exosort_acyl"/>
    <property type="match status" value="1"/>
</dbReference>
<dbReference type="Gene3D" id="3.40.630.30">
    <property type="match status" value="1"/>
</dbReference>
<proteinExistence type="predicted"/>
<dbReference type="EMBL" id="SLWX01000014">
    <property type="protein sequence ID" value="TCO74336.1"/>
    <property type="molecule type" value="Genomic_DNA"/>
</dbReference>